<gene>
    <name evidence="2" type="ORF">BDK51DRAFT_30997</name>
</gene>
<proteinExistence type="predicted"/>
<name>A0A4V1IRR4_9FUNG</name>
<dbReference type="AlphaFoldDB" id="A0A4V1IRR4"/>
<evidence type="ECO:0000313" key="2">
    <source>
        <dbReference type="EMBL" id="RKO90967.1"/>
    </source>
</evidence>
<reference evidence="3" key="1">
    <citation type="journal article" date="2018" name="Nat. Microbiol.">
        <title>Leveraging single-cell genomics to expand the fungal tree of life.</title>
        <authorList>
            <person name="Ahrendt S.R."/>
            <person name="Quandt C.A."/>
            <person name="Ciobanu D."/>
            <person name="Clum A."/>
            <person name="Salamov A."/>
            <person name="Andreopoulos B."/>
            <person name="Cheng J.F."/>
            <person name="Woyke T."/>
            <person name="Pelin A."/>
            <person name="Henrissat B."/>
            <person name="Reynolds N.K."/>
            <person name="Benny G.L."/>
            <person name="Smith M.E."/>
            <person name="James T.Y."/>
            <person name="Grigoriev I.V."/>
        </authorList>
    </citation>
    <scope>NUCLEOTIDE SEQUENCE [LARGE SCALE GENOMIC DNA]</scope>
</reference>
<protein>
    <submittedName>
        <fullName evidence="2">Uncharacterized protein</fullName>
    </submittedName>
</protein>
<feature type="region of interest" description="Disordered" evidence="1">
    <location>
        <begin position="1"/>
        <end position="41"/>
    </location>
</feature>
<keyword evidence="3" id="KW-1185">Reference proteome</keyword>
<feature type="region of interest" description="Disordered" evidence="1">
    <location>
        <begin position="96"/>
        <end position="146"/>
    </location>
</feature>
<evidence type="ECO:0000313" key="3">
    <source>
        <dbReference type="Proteomes" id="UP000269721"/>
    </source>
</evidence>
<accession>A0A4V1IRR4</accession>
<organism evidence="2 3">
    <name type="scientific">Blyttiomyces helicus</name>
    <dbReference type="NCBI Taxonomy" id="388810"/>
    <lineage>
        <taxon>Eukaryota</taxon>
        <taxon>Fungi</taxon>
        <taxon>Fungi incertae sedis</taxon>
        <taxon>Chytridiomycota</taxon>
        <taxon>Chytridiomycota incertae sedis</taxon>
        <taxon>Chytridiomycetes</taxon>
        <taxon>Chytridiomycetes incertae sedis</taxon>
        <taxon>Blyttiomyces</taxon>
    </lineage>
</organism>
<dbReference type="Proteomes" id="UP000269721">
    <property type="component" value="Unassembled WGS sequence"/>
</dbReference>
<sequence length="534" mass="57158">MPPAALQMVQAPPQALKSGAQKLTLPGRDLGGDGEGGAAPASMAWATRVAGTAAMTGRTRQVGAQEASCNCSAWGGGPADQKDADKDKELWEDDAADENETGDGHPTASCYASQGGADSDIEVGRKNVNRTQPPPAPCSQPGAGASRWDEATLYGRRKSDPHGSALARLLADVRGLKCLGMRATLKLDKVESVKLPAPLPPVPMISLLDMARFGELHFSSPNVSAMLQRTPTCSCSSFALSQHRRRCLIGVRAARRPMGSEAKIVAIIGGPRKASLTALTASAAKFFYPMSSYRTCHALMPISILDNPQFDLLRFHTCSRILEADLALLANGMQMRLYVKGKAVLPISVPYGILSNGPCPHANPILNLVYGPAHRAMCSCRKLRHETVHTKNARDLVKDYGDVATAAEIGLSSNSPSWEWQVTCSRIGWHQLRNSVGMNALAVPPQTPGDGNCEPSEMNLPLKELISATKQLQCNIYNRYKGVDIINTHFAAHLPDMCRLAGTSRHDSTCGIESMLGLLDLRVAGYSNNTAVCK</sequence>
<dbReference type="EMBL" id="KZ995294">
    <property type="protein sequence ID" value="RKO90967.1"/>
    <property type="molecule type" value="Genomic_DNA"/>
</dbReference>
<evidence type="ECO:0000256" key="1">
    <source>
        <dbReference type="SAM" id="MobiDB-lite"/>
    </source>
</evidence>